<sequence length="254" mass="28987">MKLIRISTEKFQLKIKQRLVRFFGLLLIAGCTIGFLLLTMQYEIHCEVKKSNLANHCILKRTIFDFYQRTTNIGQLKEARVESSHSSKGKDLFAVYLYTDSNPINLSVGSSSGREDKENSAQAINNYIKTSMEKEFSIPYPPNKLFLFLDAIFFVVGLLLLSIKDANIIFDKSMEKVTVKQKNIWGQTDEMSYPLNDVDQIIVEENKDTKGSSVYRLAINLKDNGCIPLISTYDSAYLNKKKIADELNQFIHSA</sequence>
<keyword evidence="1" id="KW-0812">Transmembrane</keyword>
<name>A0A378LXG0_9GAMM</name>
<feature type="transmembrane region" description="Helical" evidence="1">
    <location>
        <begin position="20"/>
        <end position="42"/>
    </location>
</feature>
<evidence type="ECO:0000256" key="1">
    <source>
        <dbReference type="SAM" id="Phobius"/>
    </source>
</evidence>
<dbReference type="AlphaFoldDB" id="A0A378LXG0"/>
<keyword evidence="3" id="KW-1185">Reference proteome</keyword>
<evidence type="ECO:0000313" key="2">
    <source>
        <dbReference type="EMBL" id="STY31027.1"/>
    </source>
</evidence>
<reference evidence="2 3" key="1">
    <citation type="submission" date="2018-06" db="EMBL/GenBank/DDBJ databases">
        <authorList>
            <consortium name="Pathogen Informatics"/>
            <person name="Doyle S."/>
        </authorList>
    </citation>
    <scope>NUCLEOTIDE SEQUENCE [LARGE SCALE GENOMIC DNA]</scope>
    <source>
        <strain evidence="2 3">NCTC11532</strain>
    </source>
</reference>
<organism evidence="2 3">
    <name type="scientific">Legionella wadsworthii</name>
    <dbReference type="NCBI Taxonomy" id="28088"/>
    <lineage>
        <taxon>Bacteria</taxon>
        <taxon>Pseudomonadati</taxon>
        <taxon>Pseudomonadota</taxon>
        <taxon>Gammaproteobacteria</taxon>
        <taxon>Legionellales</taxon>
        <taxon>Legionellaceae</taxon>
        <taxon>Legionella</taxon>
    </lineage>
</organism>
<gene>
    <name evidence="2" type="ORF">NCTC11532_02687</name>
</gene>
<dbReference type="OrthoDB" id="5652567at2"/>
<feature type="transmembrane region" description="Helical" evidence="1">
    <location>
        <begin position="145"/>
        <end position="163"/>
    </location>
</feature>
<proteinExistence type="predicted"/>
<dbReference type="STRING" id="1122170.GCA_000701265_02938"/>
<dbReference type="EMBL" id="UGPB01000001">
    <property type="protein sequence ID" value="STY31027.1"/>
    <property type="molecule type" value="Genomic_DNA"/>
</dbReference>
<accession>A0A378LXG0</accession>
<keyword evidence="1" id="KW-1133">Transmembrane helix</keyword>
<evidence type="ECO:0008006" key="4">
    <source>
        <dbReference type="Google" id="ProtNLM"/>
    </source>
</evidence>
<keyword evidence="1" id="KW-0472">Membrane</keyword>
<protein>
    <recommendedName>
        <fullName evidence="4">Transmembrane protein</fullName>
    </recommendedName>
</protein>
<dbReference type="RefSeq" id="WP_031563960.1">
    <property type="nucleotide sequence ID" value="NZ_CAAAIS010000009.1"/>
</dbReference>
<dbReference type="Proteomes" id="UP000255297">
    <property type="component" value="Unassembled WGS sequence"/>
</dbReference>
<evidence type="ECO:0000313" key="3">
    <source>
        <dbReference type="Proteomes" id="UP000255297"/>
    </source>
</evidence>